<dbReference type="PANTHER" id="PTHR12460">
    <property type="entry name" value="CYCLIN-DEPENDENT KINASE INHIBITOR-RELATED PROTEIN"/>
    <property type="match status" value="1"/>
</dbReference>
<sequence>MHRRESNLGRPRGRRAFIKMSAGFSESALEKKLDELNNSQHCIQTLSLWLIHHRKHHKIVIQVWLKELKKAPPRKKLTFVYLANDVIQNSRKKGNEYIKEFITVLPKAFSLVNQQADDKTKTALGRILDIWQERNIYDKAQLEKLKQALLGKKKKAAPHTPPPVEAAKLTRELGMERSPIGWTEQCGDAENSGSATPPPAKKRKSEIITFKEEEEKEGKTPPGEPPDAEELIKALLDLENCASTDAVVREKIASLPPEVSDPSMLEKIKDKKEAEQLSNQVEEALSLLSDYNHRLSQEQEDRREVARMLADYTHSQRNLLLHNDIKLEEYREKLKRVNHVRSELKSHLQKLPDLSLLPNVTQGLAPLPSAGDLFRRPTGDLR</sequence>
<keyword evidence="5" id="KW-1185">Reference proteome</keyword>
<dbReference type="Gene3D" id="6.10.250.2560">
    <property type="match status" value="1"/>
</dbReference>
<evidence type="ECO:0000259" key="3">
    <source>
        <dbReference type="PROSITE" id="PS51391"/>
    </source>
</evidence>
<accession>A0ABY6L4Q5</accession>
<dbReference type="Gene3D" id="1.25.40.90">
    <property type="match status" value="1"/>
</dbReference>
<gene>
    <name evidence="4" type="ORF">LAZ67_13002684</name>
</gene>
<dbReference type="Pfam" id="PF04818">
    <property type="entry name" value="CID"/>
    <property type="match status" value="1"/>
</dbReference>
<dbReference type="EMBL" id="CP092875">
    <property type="protein sequence ID" value="UYV76128.1"/>
    <property type="molecule type" value="Genomic_DNA"/>
</dbReference>
<evidence type="ECO:0000256" key="2">
    <source>
        <dbReference type="SAM" id="MobiDB-lite"/>
    </source>
</evidence>
<evidence type="ECO:0000256" key="1">
    <source>
        <dbReference type="SAM" id="Coils"/>
    </source>
</evidence>
<dbReference type="InterPro" id="IPR032337">
    <property type="entry name" value="RPRD1A/B_C"/>
</dbReference>
<feature type="domain" description="CID" evidence="3">
    <location>
        <begin position="21"/>
        <end position="153"/>
    </location>
</feature>
<dbReference type="Proteomes" id="UP001235939">
    <property type="component" value="Chromosome 13"/>
</dbReference>
<feature type="region of interest" description="Disordered" evidence="2">
    <location>
        <begin position="182"/>
        <end position="226"/>
    </location>
</feature>
<name>A0ABY6L4Q5_9ARAC</name>
<proteinExistence type="predicted"/>
<evidence type="ECO:0000313" key="5">
    <source>
        <dbReference type="Proteomes" id="UP001235939"/>
    </source>
</evidence>
<dbReference type="CDD" id="cd17002">
    <property type="entry name" value="CID_RPRD1"/>
    <property type="match status" value="1"/>
</dbReference>
<feature type="compositionally biased region" description="Basic and acidic residues" evidence="2">
    <location>
        <begin position="205"/>
        <end position="219"/>
    </location>
</feature>
<keyword evidence="1" id="KW-0175">Coiled coil</keyword>
<evidence type="ECO:0000313" key="4">
    <source>
        <dbReference type="EMBL" id="UYV76128.1"/>
    </source>
</evidence>
<dbReference type="SMART" id="SM00582">
    <property type="entry name" value="RPR"/>
    <property type="match status" value="1"/>
</dbReference>
<dbReference type="PROSITE" id="PS51391">
    <property type="entry name" value="CID"/>
    <property type="match status" value="1"/>
</dbReference>
<reference evidence="4 5" key="1">
    <citation type="submission" date="2022-01" db="EMBL/GenBank/DDBJ databases">
        <title>A chromosomal length assembly of Cordylochernes scorpioides.</title>
        <authorList>
            <person name="Zeh D."/>
            <person name="Zeh J."/>
        </authorList>
    </citation>
    <scope>NUCLEOTIDE SEQUENCE [LARGE SCALE GENOMIC DNA]</scope>
    <source>
        <strain evidence="4">IN4F17</strain>
        <tissue evidence="4">Whole Body</tissue>
    </source>
</reference>
<dbReference type="PANTHER" id="PTHR12460:SF0">
    <property type="entry name" value="CID DOMAIN-CONTAINING PROTEIN-RELATED"/>
    <property type="match status" value="1"/>
</dbReference>
<dbReference type="InterPro" id="IPR006569">
    <property type="entry name" value="CID_dom"/>
</dbReference>
<dbReference type="SUPFAM" id="SSF48464">
    <property type="entry name" value="ENTH/VHS domain"/>
    <property type="match status" value="1"/>
</dbReference>
<organism evidence="4 5">
    <name type="scientific">Cordylochernes scorpioides</name>
    <dbReference type="NCBI Taxonomy" id="51811"/>
    <lineage>
        <taxon>Eukaryota</taxon>
        <taxon>Metazoa</taxon>
        <taxon>Ecdysozoa</taxon>
        <taxon>Arthropoda</taxon>
        <taxon>Chelicerata</taxon>
        <taxon>Arachnida</taxon>
        <taxon>Pseudoscorpiones</taxon>
        <taxon>Cheliferoidea</taxon>
        <taxon>Chernetidae</taxon>
        <taxon>Cordylochernes</taxon>
    </lineage>
</organism>
<protein>
    <submittedName>
        <fullName evidence="4">RPRD1A</fullName>
    </submittedName>
</protein>
<dbReference type="InterPro" id="IPR008942">
    <property type="entry name" value="ENTH_VHS"/>
</dbReference>
<dbReference type="Pfam" id="PF16566">
    <property type="entry name" value="CREPT"/>
    <property type="match status" value="1"/>
</dbReference>
<feature type="coiled-coil region" evidence="1">
    <location>
        <begin position="274"/>
        <end position="301"/>
    </location>
</feature>